<keyword evidence="11" id="KW-1185">Reference proteome</keyword>
<dbReference type="AlphaFoldDB" id="A0A227KQI7"/>
<proteinExistence type="inferred from homology"/>
<dbReference type="PANTHER" id="PTHR30255:SF2">
    <property type="entry name" value="SINGLE-STRANDED-DNA-SPECIFIC EXONUCLEASE RECJ"/>
    <property type="match status" value="1"/>
</dbReference>
<dbReference type="SUPFAM" id="SSF64182">
    <property type="entry name" value="DHH phosphoesterases"/>
    <property type="match status" value="1"/>
</dbReference>
<dbReference type="InterPro" id="IPR001667">
    <property type="entry name" value="DDH_dom"/>
</dbReference>
<dbReference type="InterPro" id="IPR041122">
    <property type="entry name" value="RecJ_OB"/>
</dbReference>
<comment type="caution">
    <text evidence="10">The sequence shown here is derived from an EMBL/GenBank/DDBJ whole genome shotgun (WGS) entry which is preliminary data.</text>
</comment>
<evidence type="ECO:0000259" key="9">
    <source>
        <dbReference type="Pfam" id="PF17768"/>
    </source>
</evidence>
<feature type="domain" description="DDH" evidence="7">
    <location>
        <begin position="73"/>
        <end position="207"/>
    </location>
</feature>
<evidence type="ECO:0000256" key="2">
    <source>
        <dbReference type="ARBA" id="ARBA00019841"/>
    </source>
</evidence>
<keyword evidence="5 10" id="KW-0269">Exonuclease</keyword>
<feature type="domain" description="DHHA1" evidence="8">
    <location>
        <begin position="353"/>
        <end position="452"/>
    </location>
</feature>
<evidence type="ECO:0000256" key="4">
    <source>
        <dbReference type="ARBA" id="ARBA00022801"/>
    </source>
</evidence>
<dbReference type="GO" id="GO:0006310">
    <property type="term" value="P:DNA recombination"/>
    <property type="evidence" value="ECO:0007669"/>
    <property type="project" value="InterPro"/>
</dbReference>
<dbReference type="PANTHER" id="PTHR30255">
    <property type="entry name" value="SINGLE-STRANDED-DNA-SPECIFIC EXONUCLEASE RECJ"/>
    <property type="match status" value="1"/>
</dbReference>
<evidence type="ECO:0000259" key="8">
    <source>
        <dbReference type="Pfam" id="PF02272"/>
    </source>
</evidence>
<dbReference type="Proteomes" id="UP000214610">
    <property type="component" value="Unassembled WGS sequence"/>
</dbReference>
<keyword evidence="4" id="KW-0378">Hydrolase</keyword>
<dbReference type="GO" id="GO:0006281">
    <property type="term" value="P:DNA repair"/>
    <property type="evidence" value="ECO:0007669"/>
    <property type="project" value="InterPro"/>
</dbReference>
<dbReference type="Pfam" id="PF01368">
    <property type="entry name" value="DHH"/>
    <property type="match status" value="1"/>
</dbReference>
<feature type="domain" description="RecJ OB" evidence="9">
    <location>
        <begin position="467"/>
        <end position="564"/>
    </location>
</feature>
<evidence type="ECO:0000256" key="1">
    <source>
        <dbReference type="ARBA" id="ARBA00005915"/>
    </source>
</evidence>
<evidence type="ECO:0000256" key="3">
    <source>
        <dbReference type="ARBA" id="ARBA00022722"/>
    </source>
</evidence>
<dbReference type="Pfam" id="PF17768">
    <property type="entry name" value="RecJ_OB"/>
    <property type="match status" value="1"/>
</dbReference>
<feature type="coiled-coil region" evidence="6">
    <location>
        <begin position="313"/>
        <end position="340"/>
    </location>
</feature>
<gene>
    <name evidence="10" type="ORF">ADH67_00280</name>
</gene>
<dbReference type="EMBL" id="NHMP01000001">
    <property type="protein sequence ID" value="OXE50779.1"/>
    <property type="molecule type" value="Genomic_DNA"/>
</dbReference>
<protein>
    <recommendedName>
        <fullName evidence="2">Single-stranded-DNA-specific exonuclease RecJ</fullName>
    </recommendedName>
</protein>
<dbReference type="InterPro" id="IPR003156">
    <property type="entry name" value="DHHA1_dom"/>
</dbReference>
<sequence>MSLFSVRRFNSVVANSLASAGYPAPVARALAARGVCHAQDLNGEIKDLLPPHLMKNCVEAGKLLAQCILEKKKIIIIGDYDCDGASGVAVGILGLRLLGAVFPDFLIPDREKDGYGLSKFLVDRALMEKAEVLLTVDNGISSVEAVKYAKEKGLTVIVTDHHLPADTLPEADFIVNPNQHGDNFPSKALCGAGVMFYLLLATRSALRELGLYSRVPQPNLLTLIDLVALATIADVVPLDRNNRIIVTKGIERIRQNKLQSGLSALLKVAGRNCFDISATELAFSVAPRINAAGRLSTNDLGVYCLISADAPTAFDFAQKLEELNKERKVKEREMQQDALSSIGTLDDPEAPAICLYDPTWHSGIVGLVASRIKDSYYRPTIAFAPSAEEGREGEIKGSGRSINGIHLRDTLDLINKNHPGLILKFGGHSLAAGLTIKENDLPVFEKAFKKAVLKNAPSGTFVKNTLVDGELAPSDFTMSVANAIDSIVWGPSFPEPIFANHFVVKNQKLLKDTHLKLDLEMDGVAVSGIWFRRKKPLPEKAYLAYKICVNQWAGRRTLQLIIEDMEDEEERLL</sequence>
<dbReference type="GO" id="GO:0003676">
    <property type="term" value="F:nucleic acid binding"/>
    <property type="evidence" value="ECO:0007669"/>
    <property type="project" value="InterPro"/>
</dbReference>
<dbReference type="GeneID" id="78362959"/>
<dbReference type="InterPro" id="IPR038763">
    <property type="entry name" value="DHH_sf"/>
</dbReference>
<dbReference type="Gene3D" id="3.90.1640.30">
    <property type="match status" value="1"/>
</dbReference>
<evidence type="ECO:0000313" key="11">
    <source>
        <dbReference type="Proteomes" id="UP000214610"/>
    </source>
</evidence>
<dbReference type="InterPro" id="IPR004610">
    <property type="entry name" value="RecJ"/>
</dbReference>
<dbReference type="RefSeq" id="WP_066590583.1">
    <property type="nucleotide sequence ID" value="NZ_CAJTBZ010000001.1"/>
</dbReference>
<dbReference type="Pfam" id="PF02272">
    <property type="entry name" value="DHHA1"/>
    <property type="match status" value="1"/>
</dbReference>
<dbReference type="GO" id="GO:0008409">
    <property type="term" value="F:5'-3' exonuclease activity"/>
    <property type="evidence" value="ECO:0007669"/>
    <property type="project" value="InterPro"/>
</dbReference>
<dbReference type="InterPro" id="IPR051673">
    <property type="entry name" value="SSDNA_exonuclease_RecJ"/>
</dbReference>
<keyword evidence="3" id="KW-0540">Nuclease</keyword>
<accession>A0A227KQI7</accession>
<keyword evidence="6" id="KW-0175">Coiled coil</keyword>
<dbReference type="Gene3D" id="3.10.310.30">
    <property type="match status" value="1"/>
</dbReference>
<evidence type="ECO:0000259" key="7">
    <source>
        <dbReference type="Pfam" id="PF01368"/>
    </source>
</evidence>
<dbReference type="NCBIfam" id="TIGR00644">
    <property type="entry name" value="recJ"/>
    <property type="match status" value="1"/>
</dbReference>
<organism evidence="10 11">
    <name type="scientific">Turicimonas muris</name>
    <dbReference type="NCBI Taxonomy" id="1796652"/>
    <lineage>
        <taxon>Bacteria</taxon>
        <taxon>Pseudomonadati</taxon>
        <taxon>Pseudomonadota</taxon>
        <taxon>Betaproteobacteria</taxon>
        <taxon>Burkholderiales</taxon>
        <taxon>Sutterellaceae</taxon>
        <taxon>Turicimonas</taxon>
    </lineage>
</organism>
<reference evidence="11" key="1">
    <citation type="submission" date="2017-05" db="EMBL/GenBank/DDBJ databases">
        <title>Improved OligoMM genomes.</title>
        <authorList>
            <person name="Garzetti D."/>
        </authorList>
    </citation>
    <scope>NUCLEOTIDE SEQUENCE [LARGE SCALE GENOMIC DNA]</scope>
    <source>
        <strain evidence="11">YL45</strain>
    </source>
</reference>
<evidence type="ECO:0000256" key="5">
    <source>
        <dbReference type="ARBA" id="ARBA00022839"/>
    </source>
</evidence>
<evidence type="ECO:0000313" key="10">
    <source>
        <dbReference type="EMBL" id="OXE50779.1"/>
    </source>
</evidence>
<comment type="similarity">
    <text evidence="1">Belongs to the RecJ family.</text>
</comment>
<name>A0A227KQI7_9BURK</name>
<evidence type="ECO:0000256" key="6">
    <source>
        <dbReference type="SAM" id="Coils"/>
    </source>
</evidence>